<keyword evidence="1" id="KW-0812">Transmembrane</keyword>
<keyword evidence="4" id="KW-1185">Reference proteome</keyword>
<evidence type="ECO:0000256" key="1">
    <source>
        <dbReference type="SAM" id="Phobius"/>
    </source>
</evidence>
<dbReference type="PANTHER" id="PTHR42698">
    <property type="entry name" value="GTPASE ERA"/>
    <property type="match status" value="1"/>
</dbReference>
<evidence type="ECO:0000313" key="3">
    <source>
        <dbReference type="EMBL" id="MCT2042149.1"/>
    </source>
</evidence>
<feature type="transmembrane region" description="Helical" evidence="1">
    <location>
        <begin position="463"/>
        <end position="490"/>
    </location>
</feature>
<evidence type="ECO:0000259" key="2">
    <source>
        <dbReference type="Pfam" id="PF01926"/>
    </source>
</evidence>
<proteinExistence type="predicted"/>
<evidence type="ECO:0000313" key="4">
    <source>
        <dbReference type="Proteomes" id="UP001525379"/>
    </source>
</evidence>
<dbReference type="InterPro" id="IPR006073">
    <property type="entry name" value="GTP-bd"/>
</dbReference>
<reference evidence="3 4" key="1">
    <citation type="submission" date="2022-04" db="EMBL/GenBank/DDBJ databases">
        <title>Human microbiome associated bacterial genomes.</title>
        <authorList>
            <person name="Sandstrom S."/>
            <person name="Salamzade R."/>
            <person name="Kalan L.R."/>
        </authorList>
    </citation>
    <scope>NUCLEOTIDE SEQUENCE [LARGE SCALE GENOMIC DNA]</scope>
    <source>
        <strain evidence="4">p3-SID1799</strain>
    </source>
</reference>
<protein>
    <submittedName>
        <fullName evidence="3">50S ribosome-binding GTPase</fullName>
    </submittedName>
</protein>
<sequence length="536" mass="57876">MSAKTLDERLTALREAIELGRGRIGTEELKRVEQVLARAEERRTLSSEHTVVGFFGATGSGKSSLFNAVTETNLATAHVRRPTTSEPLAAIWQAEGSEPLLDWLEVTDRRPVKTPFPGGETLPLILLDLPDFDSIAIEHRAIVERLVGQVDVLVWVVDPQKYADETIHNDFIKPLAKHAKVSACVLNQVDRLPEHEVPRVLASLEELLRSDGLGAIRILPASALTGDGVPAVQQLIARFARSKATKDARLLADLDTAAASLDAGSAPAALSGKRAQEMVSTIASAAGVDTVADAVARSYRHRAGLKTGWPLTAWMLRFSKDPLTRLHLPTSQRAAARKNGRVAEVHRTAFPPLSAGQSASIARAVRSYADAAGEGLAPGWQQSIRDTANAQLEELPHELDRAIAGTSLGARGSWWWVLVAILQWVSLLAAFVGACWYLAVWFLPGWGLPAPEITLVEGWPVPGLLIVGGILLGILLGILSSALAAGLAAARRSRARRRLTASVKECVNAEIVKPIEAERARSEQYHRAVKHATRSR</sequence>
<dbReference type="Gene3D" id="3.40.50.300">
    <property type="entry name" value="P-loop containing nucleotide triphosphate hydrolases"/>
    <property type="match status" value="1"/>
</dbReference>
<dbReference type="Proteomes" id="UP001525379">
    <property type="component" value="Unassembled WGS sequence"/>
</dbReference>
<feature type="transmembrane region" description="Helical" evidence="1">
    <location>
        <begin position="414"/>
        <end position="443"/>
    </location>
</feature>
<gene>
    <name evidence="3" type="ORF">M3D15_02160</name>
</gene>
<keyword evidence="1" id="KW-1133">Transmembrane helix</keyword>
<keyword evidence="1" id="KW-0472">Membrane</keyword>
<dbReference type="Pfam" id="PF01926">
    <property type="entry name" value="MMR_HSR1"/>
    <property type="match status" value="1"/>
</dbReference>
<dbReference type="InterPro" id="IPR027417">
    <property type="entry name" value="P-loop_NTPase"/>
</dbReference>
<comment type="caution">
    <text evidence="3">The sequence shown here is derived from an EMBL/GenBank/DDBJ whole genome shotgun (WGS) entry which is preliminary data.</text>
</comment>
<dbReference type="RefSeq" id="WP_260103779.1">
    <property type="nucleotide sequence ID" value="NZ_JALXSQ010000005.1"/>
</dbReference>
<dbReference type="SUPFAM" id="SSF52540">
    <property type="entry name" value="P-loop containing nucleoside triphosphate hydrolases"/>
    <property type="match status" value="1"/>
</dbReference>
<accession>A0ABT2HV04</accession>
<dbReference type="EMBL" id="JALXSQ010000005">
    <property type="protein sequence ID" value="MCT2042149.1"/>
    <property type="molecule type" value="Genomic_DNA"/>
</dbReference>
<name>A0ABT2HV04_9MICO</name>
<dbReference type="PANTHER" id="PTHR42698:SF1">
    <property type="entry name" value="GTPASE ERA, MITOCHONDRIAL"/>
    <property type="match status" value="1"/>
</dbReference>
<organism evidence="3 4">
    <name type="scientific">Pseudoclavibacter albus</name>
    <dbReference type="NCBI Taxonomy" id="272241"/>
    <lineage>
        <taxon>Bacteria</taxon>
        <taxon>Bacillati</taxon>
        <taxon>Actinomycetota</taxon>
        <taxon>Actinomycetes</taxon>
        <taxon>Micrococcales</taxon>
        <taxon>Microbacteriaceae</taxon>
        <taxon>Pseudoclavibacter</taxon>
    </lineage>
</organism>
<feature type="domain" description="G" evidence="2">
    <location>
        <begin position="52"/>
        <end position="168"/>
    </location>
</feature>
<dbReference type="InterPro" id="IPR005662">
    <property type="entry name" value="GTPase_Era-like"/>
</dbReference>